<keyword evidence="2" id="KW-0217">Developmental protein</keyword>
<dbReference type="GO" id="GO:0008270">
    <property type="term" value="F:zinc ion binding"/>
    <property type="evidence" value="ECO:0007669"/>
    <property type="project" value="UniProtKB-KW"/>
</dbReference>
<evidence type="ECO:0000256" key="7">
    <source>
        <dbReference type="ARBA" id="ARBA00023242"/>
    </source>
</evidence>
<proteinExistence type="predicted"/>
<dbReference type="AlphaFoldDB" id="A0A7N0U1Q4"/>
<organism evidence="11 12">
    <name type="scientific">Kalanchoe fedtschenkoi</name>
    <name type="common">Lavender scallops</name>
    <name type="synonym">South American air plant</name>
    <dbReference type="NCBI Taxonomy" id="63787"/>
    <lineage>
        <taxon>Eukaryota</taxon>
        <taxon>Viridiplantae</taxon>
        <taxon>Streptophyta</taxon>
        <taxon>Embryophyta</taxon>
        <taxon>Tracheophyta</taxon>
        <taxon>Spermatophyta</taxon>
        <taxon>Magnoliopsida</taxon>
        <taxon>eudicotyledons</taxon>
        <taxon>Gunneridae</taxon>
        <taxon>Pentapetalae</taxon>
        <taxon>Saxifragales</taxon>
        <taxon>Crassulaceae</taxon>
        <taxon>Kalanchoe</taxon>
    </lineage>
</organism>
<keyword evidence="6" id="KW-0862">Zinc</keyword>
<dbReference type="GO" id="GO:0003700">
    <property type="term" value="F:DNA-binding transcription factor activity"/>
    <property type="evidence" value="ECO:0007669"/>
    <property type="project" value="InterPro"/>
</dbReference>
<keyword evidence="12" id="KW-1185">Reference proteome</keyword>
<evidence type="ECO:0000256" key="5">
    <source>
        <dbReference type="ARBA" id="ARBA00022782"/>
    </source>
</evidence>
<dbReference type="PROSITE" id="PS50157">
    <property type="entry name" value="ZINC_FINGER_C2H2_2"/>
    <property type="match status" value="1"/>
</dbReference>
<dbReference type="Gene3D" id="3.30.160.60">
    <property type="entry name" value="Classic Zinc Finger"/>
    <property type="match status" value="1"/>
</dbReference>
<evidence type="ECO:0000256" key="6">
    <source>
        <dbReference type="ARBA" id="ARBA00022833"/>
    </source>
</evidence>
<evidence type="ECO:0000256" key="3">
    <source>
        <dbReference type="ARBA" id="ARBA00022723"/>
    </source>
</evidence>
<evidence type="ECO:0000256" key="8">
    <source>
        <dbReference type="PROSITE-ProRule" id="PRU00042"/>
    </source>
</evidence>
<keyword evidence="5" id="KW-0221">Differentiation</keyword>
<dbReference type="InterPro" id="IPR036236">
    <property type="entry name" value="Znf_C2H2_sf"/>
</dbReference>
<reference evidence="11" key="1">
    <citation type="submission" date="2021-01" db="UniProtKB">
        <authorList>
            <consortium name="EnsemblPlants"/>
        </authorList>
    </citation>
    <scope>IDENTIFICATION</scope>
</reference>
<dbReference type="PANTHER" id="PTHR45730:SF32">
    <property type="entry name" value="ZINC FINGER PROTEIN JAGGED"/>
    <property type="match status" value="1"/>
</dbReference>
<dbReference type="InterPro" id="IPR013087">
    <property type="entry name" value="Znf_C2H2_type"/>
</dbReference>
<feature type="compositionally biased region" description="Low complexity" evidence="9">
    <location>
        <begin position="32"/>
        <end position="43"/>
    </location>
</feature>
<evidence type="ECO:0000256" key="9">
    <source>
        <dbReference type="SAM" id="MobiDB-lite"/>
    </source>
</evidence>
<keyword evidence="4 8" id="KW-0863">Zinc-finger</keyword>
<dbReference type="OMA" id="PYHHYLY"/>
<dbReference type="GO" id="GO:0005634">
    <property type="term" value="C:nucleus"/>
    <property type="evidence" value="ECO:0007669"/>
    <property type="project" value="UniProtKB-SubCell"/>
</dbReference>
<evidence type="ECO:0000256" key="1">
    <source>
        <dbReference type="ARBA" id="ARBA00004123"/>
    </source>
</evidence>
<feature type="compositionally biased region" description="Low complexity" evidence="9">
    <location>
        <begin position="8"/>
        <end position="17"/>
    </location>
</feature>
<dbReference type="InterPro" id="IPR045320">
    <property type="entry name" value="JAGGED/SL1-like"/>
</dbReference>
<dbReference type="SUPFAM" id="SSF57667">
    <property type="entry name" value="beta-beta-alpha zinc fingers"/>
    <property type="match status" value="1"/>
</dbReference>
<evidence type="ECO:0000256" key="4">
    <source>
        <dbReference type="ARBA" id="ARBA00022771"/>
    </source>
</evidence>
<evidence type="ECO:0000259" key="10">
    <source>
        <dbReference type="PROSITE" id="PS50157"/>
    </source>
</evidence>
<protein>
    <recommendedName>
        <fullName evidence="10">C2H2-type domain-containing protein</fullName>
    </recommendedName>
</protein>
<dbReference type="Proteomes" id="UP000594263">
    <property type="component" value="Unplaced"/>
</dbReference>
<name>A0A7N0U1Q4_KALFE</name>
<comment type="subcellular location">
    <subcellularLocation>
        <location evidence="1">Nucleus</location>
    </subcellularLocation>
</comment>
<feature type="region of interest" description="Disordered" evidence="9">
    <location>
        <begin position="1"/>
        <end position="50"/>
    </location>
</feature>
<dbReference type="GO" id="GO:0048440">
    <property type="term" value="P:carpel development"/>
    <property type="evidence" value="ECO:0007669"/>
    <property type="project" value="UniProtKB-ARBA"/>
</dbReference>
<dbReference type="GO" id="GO:0030154">
    <property type="term" value="P:cell differentiation"/>
    <property type="evidence" value="ECO:0007669"/>
    <property type="project" value="UniProtKB-KW"/>
</dbReference>
<evidence type="ECO:0000256" key="2">
    <source>
        <dbReference type="ARBA" id="ARBA00022473"/>
    </source>
</evidence>
<dbReference type="Gramene" id="Kaladp0050s0310.1.v1.1">
    <property type="protein sequence ID" value="Kaladp0050s0310.1.v1.1"/>
    <property type="gene ID" value="Kaladp0050s0310.v1.1"/>
</dbReference>
<evidence type="ECO:0000313" key="11">
    <source>
        <dbReference type="EnsemblPlants" id="Kaladp0050s0310.1.v1.1"/>
    </source>
</evidence>
<dbReference type="PANTHER" id="PTHR45730">
    <property type="entry name" value="ZINC FINGER PROTEIN JAGGED"/>
    <property type="match status" value="1"/>
</dbReference>
<dbReference type="FunFam" id="3.30.160.60:FF:002425">
    <property type="entry name" value="Zinc finger protein STAMENLESS 1"/>
    <property type="match status" value="1"/>
</dbReference>
<accession>A0A7N0U1Q4</accession>
<sequence length="291" mass="31745">MNGENHNPLDLNNLPDDFNARDNGKQQTQFEAGSSSSAHLGQSSRKKKKDDESGKVYECRFCSLKFCKSQALGGHMNRHRQERETETLNKARMLVFSNENNMSTVHGLPAQHLGGQPVGPNGGFHQSVLDPTLHFRPAYPVQQPVSMRLPASTQSSTLLQPNPHQPYLYPSPPRPHFIPYHPSQYHPSTNDYCVGHVLGTTGPEATNYTCIGAPIGQTGFGSANGGRENGTSVHHHGTSVANCQHNGNQEEGLSWGMRGFLGGASSAHQQLHPATRLDLSSTSANRFQDGF</sequence>
<keyword evidence="7" id="KW-0539">Nucleus</keyword>
<dbReference type="GO" id="GO:0048653">
    <property type="term" value="P:anther development"/>
    <property type="evidence" value="ECO:0007669"/>
    <property type="project" value="UniProtKB-ARBA"/>
</dbReference>
<keyword evidence="3" id="KW-0479">Metal-binding</keyword>
<feature type="domain" description="C2H2-type" evidence="10">
    <location>
        <begin position="57"/>
        <end position="84"/>
    </location>
</feature>
<dbReference type="EnsemblPlants" id="Kaladp0050s0310.1.v1.1">
    <property type="protein sequence ID" value="Kaladp0050s0310.1.v1.1"/>
    <property type="gene ID" value="Kaladp0050s0310.v1.1"/>
</dbReference>
<dbReference type="PROSITE" id="PS00028">
    <property type="entry name" value="ZINC_FINGER_C2H2_1"/>
    <property type="match status" value="1"/>
</dbReference>
<evidence type="ECO:0000313" key="12">
    <source>
        <dbReference type="Proteomes" id="UP000594263"/>
    </source>
</evidence>